<dbReference type="Proteomes" id="UP000000235">
    <property type="component" value="Chromosome"/>
</dbReference>
<dbReference type="EMBL" id="CP000667">
    <property type="protein sequence ID" value="ABP53521.1"/>
    <property type="molecule type" value="Genomic_DNA"/>
</dbReference>
<protein>
    <submittedName>
        <fullName evidence="1">Uncharacterized protein</fullName>
    </submittedName>
</protein>
<evidence type="ECO:0000313" key="2">
    <source>
        <dbReference type="EMBL" id="ABP53521.1"/>
    </source>
</evidence>
<evidence type="ECO:0000313" key="3">
    <source>
        <dbReference type="Proteomes" id="UP000000235"/>
    </source>
</evidence>
<dbReference type="KEGG" id="stp:Strop_1048"/>
<reference evidence="1" key="2">
    <citation type="submission" date="2007-04" db="EMBL/GenBank/DDBJ databases">
        <authorList>
            <consortium name="US DOE Joint Genome Institute"/>
            <person name="Copeland A."/>
            <person name="Lucas S."/>
            <person name="Lapidus A."/>
            <person name="Barry K."/>
            <person name="Glavina del Rio T."/>
            <person name="Dalin E."/>
            <person name="Tice H."/>
            <person name="Pitluck S."/>
            <person name="Sun H."/>
            <person name="Schmutz J."/>
            <person name="Larimer F."/>
            <person name="Land M."/>
            <person name="Hauser L."/>
            <person name="Kyrpides N."/>
            <person name="Kim E."/>
            <person name="Jensen P.R."/>
            <person name="Moore B.S."/>
            <person name="Udwary D.W."/>
            <person name="Richardson P."/>
        </authorList>
    </citation>
    <scope>NUCLEOTIDE SEQUENCE</scope>
    <source>
        <strain evidence="1">CNB-440</strain>
    </source>
</reference>
<dbReference type="AlphaFoldDB" id="A4X3Q7"/>
<sequence>MVSPDPAEQGIGELLTVYDALIDHAVTAAVDLSIDPDEISYRRFAHGPRPT</sequence>
<accession>A4X3Q7</accession>
<dbReference type="EMBL" id="CP000667">
    <property type="protein sequence ID" value="ABP53507.1"/>
    <property type="molecule type" value="Genomic_DNA"/>
</dbReference>
<organism evidence="1 3">
    <name type="scientific">Salinispora tropica (strain ATCC BAA-916 / DSM 44818 / JCM 13857 / NBRC 105044 / CNB-440)</name>
    <dbReference type="NCBI Taxonomy" id="369723"/>
    <lineage>
        <taxon>Bacteria</taxon>
        <taxon>Bacillati</taxon>
        <taxon>Actinomycetota</taxon>
        <taxon>Actinomycetes</taxon>
        <taxon>Micromonosporales</taxon>
        <taxon>Micromonosporaceae</taxon>
        <taxon>Salinispora</taxon>
    </lineage>
</organism>
<reference evidence="3" key="1">
    <citation type="journal article" date="2007" name="Proc. Natl. Acad. Sci. U.S.A.">
        <title>Genome sequencing reveals complex secondary metabolome in the marine actinomycete Salinispora tropica.</title>
        <authorList>
            <person name="Udwary D.W."/>
            <person name="Zeigler L."/>
            <person name="Asolkar R.N."/>
            <person name="Singan V."/>
            <person name="Lapidus A."/>
            <person name="Fenical W."/>
            <person name="Jensen P.R."/>
            <person name="Moore B.S."/>
        </authorList>
    </citation>
    <scope>NUCLEOTIDE SEQUENCE [LARGE SCALE GENOMIC DNA]</scope>
    <source>
        <strain evidence="3">ATCC BAA-916 / DSM 44818 / CNB-440</strain>
    </source>
</reference>
<dbReference type="KEGG" id="stp:Strop_1033"/>
<reference evidence="1" key="3">
    <citation type="journal article" date="2009" name="Proc. Natl. Acad. Sci. U.S.A.">
        <title>Biosynthesis of the salinosporamide A polyketide synthase substrate chloroethylmalonyl-coenzyme A from S-adenosyl-L-methionine.</title>
        <authorList>
            <person name="Eustaquio A.S."/>
            <person name="McGlinchey R.P."/>
            <person name="Liu Y."/>
            <person name="Hazzard C."/>
            <person name="Beer L.L."/>
            <person name="Florova G."/>
            <person name="Alhamadsheh M.M."/>
            <person name="Lechner A."/>
            <person name="Kale A.J."/>
            <person name="Kobayashi Y."/>
            <person name="Reynolds K.A."/>
            <person name="Moore B.S."/>
        </authorList>
    </citation>
    <scope>NUCLEOTIDE SEQUENCE [LARGE SCALE GENOMIC DNA]</scope>
    <source>
        <strain evidence="1">CNB-440</strain>
    </source>
</reference>
<dbReference type="RefSeq" id="WP_011904941.1">
    <property type="nucleotide sequence ID" value="NC_009380.1"/>
</dbReference>
<name>A4X3Q7_SALTO</name>
<evidence type="ECO:0000313" key="1">
    <source>
        <dbReference type="EMBL" id="ABP53507.1"/>
    </source>
</evidence>
<proteinExistence type="predicted"/>
<gene>
    <name evidence="1" type="ordered locus">Strop_1033</name>
    <name evidence="2" type="ordered locus">Strop_1048</name>
</gene>
<keyword evidence="3" id="KW-1185">Reference proteome</keyword>
<dbReference type="HOGENOM" id="CLU_3103660_0_0_11"/>